<reference evidence="12 13" key="1">
    <citation type="submission" date="2023-01" db="EMBL/GenBank/DDBJ databases">
        <title>Analysis of 21 Apiospora genomes using comparative genomics revels a genus with tremendous synthesis potential of carbohydrate active enzymes and secondary metabolites.</title>
        <authorList>
            <person name="Sorensen T."/>
        </authorList>
    </citation>
    <scope>NUCLEOTIDE SEQUENCE [LARGE SCALE GENOMIC DNA]</scope>
    <source>
        <strain evidence="12 13">CBS 83171</strain>
    </source>
</reference>
<feature type="coiled-coil region" evidence="11">
    <location>
        <begin position="102"/>
        <end position="143"/>
    </location>
</feature>
<evidence type="ECO:0000256" key="2">
    <source>
        <dbReference type="ARBA" id="ARBA00005770"/>
    </source>
</evidence>
<keyword evidence="11" id="KW-0175">Coiled coil</keyword>
<dbReference type="Gene3D" id="6.10.280.10">
    <property type="entry name" value="Mediator complex, subunit Med21"/>
    <property type="match status" value="1"/>
</dbReference>
<comment type="subcellular location">
    <subcellularLocation>
        <location evidence="1 10">Nucleus</location>
    </subcellularLocation>
</comment>
<evidence type="ECO:0000256" key="11">
    <source>
        <dbReference type="SAM" id="Coils"/>
    </source>
</evidence>
<comment type="caution">
    <text evidence="12">The sequence shown here is derived from an EMBL/GenBank/DDBJ whole genome shotgun (WGS) entry which is preliminary data.</text>
</comment>
<name>A0ABR1ULA0_9PEZI</name>
<evidence type="ECO:0000256" key="6">
    <source>
        <dbReference type="ARBA" id="ARBA00023159"/>
    </source>
</evidence>
<dbReference type="Proteomes" id="UP001446871">
    <property type="component" value="Unassembled WGS sequence"/>
</dbReference>
<evidence type="ECO:0000256" key="8">
    <source>
        <dbReference type="ARBA" id="ARBA00023242"/>
    </source>
</evidence>
<keyword evidence="5 10" id="KW-0805">Transcription regulation</keyword>
<evidence type="ECO:0000256" key="1">
    <source>
        <dbReference type="ARBA" id="ARBA00004123"/>
    </source>
</evidence>
<comment type="similarity">
    <text evidence="2 10">Belongs to the Mediator complex subunit 21 family.</text>
</comment>
<keyword evidence="7 10" id="KW-0804">Transcription</keyword>
<evidence type="ECO:0000256" key="3">
    <source>
        <dbReference type="ARBA" id="ARBA00011837"/>
    </source>
</evidence>
<evidence type="ECO:0000313" key="13">
    <source>
        <dbReference type="Proteomes" id="UP001446871"/>
    </source>
</evidence>
<gene>
    <name evidence="12" type="ORF">PG996_009608</name>
</gene>
<evidence type="ECO:0000256" key="9">
    <source>
        <dbReference type="ARBA" id="ARBA00025687"/>
    </source>
</evidence>
<accession>A0ABR1ULA0</accession>
<evidence type="ECO:0000313" key="12">
    <source>
        <dbReference type="EMBL" id="KAK8059678.1"/>
    </source>
</evidence>
<dbReference type="PANTHER" id="PTHR13381">
    <property type="entry name" value="RNA POLYMERASE II HOLOENZYME COMPONENT SRB7"/>
    <property type="match status" value="1"/>
</dbReference>
<comment type="subunit">
    <text evidence="3 10">Component of the Mediator complex.</text>
</comment>
<keyword evidence="8 10" id="KW-0539">Nucleus</keyword>
<organism evidence="12 13">
    <name type="scientific">Apiospora saccharicola</name>
    <dbReference type="NCBI Taxonomy" id="335842"/>
    <lineage>
        <taxon>Eukaryota</taxon>
        <taxon>Fungi</taxon>
        <taxon>Dikarya</taxon>
        <taxon>Ascomycota</taxon>
        <taxon>Pezizomycotina</taxon>
        <taxon>Sordariomycetes</taxon>
        <taxon>Xylariomycetidae</taxon>
        <taxon>Amphisphaeriales</taxon>
        <taxon>Apiosporaceae</taxon>
        <taxon>Apiospora</taxon>
    </lineage>
</organism>
<evidence type="ECO:0000256" key="5">
    <source>
        <dbReference type="ARBA" id="ARBA00023015"/>
    </source>
</evidence>
<dbReference type="InterPro" id="IPR037212">
    <property type="entry name" value="Med7/Med21-like"/>
</dbReference>
<protein>
    <recommendedName>
        <fullName evidence="4 10">Mediator of RNA polymerase II transcription subunit 21</fullName>
    </recommendedName>
</protein>
<evidence type="ECO:0000256" key="10">
    <source>
        <dbReference type="RuleBase" id="RU366036"/>
    </source>
</evidence>
<evidence type="ECO:0000256" key="7">
    <source>
        <dbReference type="ARBA" id="ARBA00023163"/>
    </source>
</evidence>
<dbReference type="SUPFAM" id="SSF140718">
    <property type="entry name" value="Mediator hinge subcomplex-like"/>
    <property type="match status" value="1"/>
</dbReference>
<dbReference type="InterPro" id="IPR021384">
    <property type="entry name" value="Mediator_Med21"/>
</dbReference>
<keyword evidence="6 10" id="KW-0010">Activator</keyword>
<dbReference type="PANTHER" id="PTHR13381:SF0">
    <property type="entry name" value="MEDIATOR OF RNA POLYMERASE II TRANSCRIPTION SUBUNIT 21"/>
    <property type="match status" value="1"/>
</dbReference>
<sequence length="154" mass="17661">MGDRLTQLQDAVDELAQQFVACIHYIHRHHNLETLGPNDVIRELPKDAEQEERKLPTGFSGNANRQCVVDSHPADVFKAAQVELAQDLITKEQQIEYLISILPGLDNSERDQERNIKELEDELKSAEAQHQEAIQEKKDIMSNLDEVIRSIRRP</sequence>
<comment type="function">
    <text evidence="9 10">Component of the Mediator complex, a coactivator involved in the regulated transcription of nearly all RNA polymerase II-dependent genes. Mediator functions as a bridge to convey information from gene-specific regulatory proteins to the basal RNA polymerase II transcription machinery. Mediator is recruited to promoters by direct interactions with regulatory proteins and serves as a scaffold for the assembly of a functional preinitiation complex with RNA polymerase II and the general transcription factors.</text>
</comment>
<evidence type="ECO:0000256" key="4">
    <source>
        <dbReference type="ARBA" id="ARBA00019691"/>
    </source>
</evidence>
<proteinExistence type="inferred from homology"/>
<dbReference type="EMBL" id="JAQQWM010000006">
    <property type="protein sequence ID" value="KAK8059678.1"/>
    <property type="molecule type" value="Genomic_DNA"/>
</dbReference>
<keyword evidence="13" id="KW-1185">Reference proteome</keyword>
<dbReference type="Pfam" id="PF11221">
    <property type="entry name" value="Med21"/>
    <property type="match status" value="1"/>
</dbReference>